<evidence type="ECO:0000313" key="1">
    <source>
        <dbReference type="EMBL" id="RQH44046.1"/>
    </source>
</evidence>
<dbReference type="AlphaFoldDB" id="A0A3N6PCP6"/>
<proteinExistence type="predicted"/>
<name>A0A3N6PCP6_9CYAN</name>
<accession>A0A3N6PCP6</accession>
<dbReference type="EMBL" id="RCBY01000055">
    <property type="protein sequence ID" value="RQH44046.1"/>
    <property type="molecule type" value="Genomic_DNA"/>
</dbReference>
<dbReference type="InterPro" id="IPR018588">
    <property type="entry name" value="Dihaem_cytochrome-c"/>
</dbReference>
<protein>
    <submittedName>
        <fullName evidence="1">Diheme cytochrome C</fullName>
    </submittedName>
</protein>
<evidence type="ECO:0000313" key="2">
    <source>
        <dbReference type="Proteomes" id="UP000269154"/>
    </source>
</evidence>
<dbReference type="PROSITE" id="PS51257">
    <property type="entry name" value="PROKAR_LIPOPROTEIN"/>
    <property type="match status" value="1"/>
</dbReference>
<dbReference type="Proteomes" id="UP000269154">
    <property type="component" value="Unassembled WGS sequence"/>
</dbReference>
<sequence length="181" mass="20861">MPISNLRNKGRRRPFLFLLLLLIFLWSASCGLVMAKISTATTISQIEPQLMSNVDVVPKRHQLGLSLYLDNCTTCHIPVPPQVLPTESWKVILEDYQHYGIQLPTLIDPPRQLIWNYLQVSSRVKSQQEERIPYRISSSRYFKALHPRVEFPQNVNIKGCVSCHPSAAKFDFRTLSSEWPD</sequence>
<dbReference type="RefSeq" id="WP_124154685.1">
    <property type="nucleotide sequence ID" value="NZ_CAWOLW010000501.1"/>
</dbReference>
<keyword evidence="2" id="KW-1185">Reference proteome</keyword>
<dbReference type="OrthoDB" id="5296814at2"/>
<reference evidence="1 2" key="1">
    <citation type="journal article" date="2018" name="ACS Chem. Biol.">
        <title>Ketoreductase domain dysfunction expands chemodiversity: malyngamide biosynthesis in the cyanobacterium Okeania hirsuta.</title>
        <authorList>
            <person name="Moss N.A."/>
            <person name="Leao T."/>
            <person name="Rankin M."/>
            <person name="McCullough T.M."/>
            <person name="Qu P."/>
            <person name="Korobeynikov A."/>
            <person name="Smith J.L."/>
            <person name="Gerwick L."/>
            <person name="Gerwick W.H."/>
        </authorList>
    </citation>
    <scope>NUCLEOTIDE SEQUENCE [LARGE SCALE GENOMIC DNA]</scope>
    <source>
        <strain evidence="1 2">PAB10Feb10-1</strain>
    </source>
</reference>
<gene>
    <name evidence="1" type="ORF">D5R40_12060</name>
</gene>
<organism evidence="1 2">
    <name type="scientific">Okeania hirsuta</name>
    <dbReference type="NCBI Taxonomy" id="1458930"/>
    <lineage>
        <taxon>Bacteria</taxon>
        <taxon>Bacillati</taxon>
        <taxon>Cyanobacteriota</taxon>
        <taxon>Cyanophyceae</taxon>
        <taxon>Oscillatoriophycideae</taxon>
        <taxon>Oscillatoriales</taxon>
        <taxon>Microcoleaceae</taxon>
        <taxon>Okeania</taxon>
    </lineage>
</organism>
<comment type="caution">
    <text evidence="1">The sequence shown here is derived from an EMBL/GenBank/DDBJ whole genome shotgun (WGS) entry which is preliminary data.</text>
</comment>
<dbReference type="Pfam" id="PF09626">
    <property type="entry name" value="DHC"/>
    <property type="match status" value="1"/>
</dbReference>